<dbReference type="PANTHER" id="PTHR46586:SF3">
    <property type="entry name" value="ANKYRIN REPEAT-CONTAINING PROTEIN"/>
    <property type="match status" value="1"/>
</dbReference>
<name>A0AAD3D3Q7_9STRA</name>
<dbReference type="AlphaFoldDB" id="A0AAD3D3Q7"/>
<proteinExistence type="predicted"/>
<sequence>MSSNSDISGKKRARTDDMIFSASSSGMKRSTKVGQTNALQAIASFDVNKRATDLANKISSFYNQNPEMKYIIDSQQLQAGVEVAVKKYKQDIILHAKAEEAKQRIEEEKKRRAQALMYQEEETVPLHSLPDEVLQNCLSYVGKGHFGVVGLVSKKLRKSYVAGFGKKTKYLEMATSVKLVNYCLKVFCKTSEEKDELFKAAAVNGNLDILRHATSQGYDLFPLVEMSSETVYEHEDGTYGEYDAEWHGPYCEYRLEEISKEVFCTDEDMENSWGVRKKVKLSQIVARGHIHILKYLYEELNYSVGLQRYCRPAIQYGNVEILEWLDSIGCMNTSDAMHKYYLDTSGRRSLGDYRPLNFCSFAVKCGSVEALEWLLDNDFEFEVDAHVMKDAICSKSVGMIRLCFDLGHNFEALEIEKVIRGTNNLDVYRTVHELGFDFKTMSNWYDESRPRDAFEIIKFFRSVSIPWEKQVMRDFVTYGTIEMIRYAHENGCPWSSSGLLAAILRSETFSYEKFNYLMLEIGCQMDYNGYVIDRLRDMEDLEVLEVFVGKNSSLDNALLKKMVECIGLSHYFKPWLEGVTFILEKGKEIQNFHSIEEVFKIFPRIDGLKYFHSLGLPWCLDTSRNNRLLVGIACYNELDDVRWAYENGCTGGGPCVKDKHIESKFRHASNLKPSRPFLEENGILVPMNEFAQLEKKYPSRDSMFFEMNVSALKALVDRGFAFRSQLEKDSTIKKTLEECMYYSTANSEKRKRLALFQQMGVREL</sequence>
<keyword evidence="2" id="KW-1185">Reference proteome</keyword>
<evidence type="ECO:0008006" key="3">
    <source>
        <dbReference type="Google" id="ProtNLM"/>
    </source>
</evidence>
<reference evidence="1 2" key="1">
    <citation type="journal article" date="2021" name="Sci. Rep.">
        <title>The genome of the diatom Chaetoceros tenuissimus carries an ancient integrated fragment of an extant virus.</title>
        <authorList>
            <person name="Hongo Y."/>
            <person name="Kimura K."/>
            <person name="Takaki Y."/>
            <person name="Yoshida Y."/>
            <person name="Baba S."/>
            <person name="Kobayashi G."/>
            <person name="Nagasaki K."/>
            <person name="Hano T."/>
            <person name="Tomaru Y."/>
        </authorList>
    </citation>
    <scope>NUCLEOTIDE SEQUENCE [LARGE SCALE GENOMIC DNA]</scope>
    <source>
        <strain evidence="1 2">NIES-3715</strain>
    </source>
</reference>
<dbReference type="SUPFAM" id="SSF140860">
    <property type="entry name" value="Pseudo ankyrin repeat-like"/>
    <property type="match status" value="1"/>
</dbReference>
<dbReference type="PANTHER" id="PTHR46586">
    <property type="entry name" value="ANKYRIN REPEAT-CONTAINING PROTEIN"/>
    <property type="match status" value="1"/>
</dbReference>
<accession>A0AAD3D3Q7</accession>
<dbReference type="Proteomes" id="UP001054902">
    <property type="component" value="Unassembled WGS sequence"/>
</dbReference>
<protein>
    <recommendedName>
        <fullName evidence="3">F-box domain-containing protein</fullName>
    </recommendedName>
</protein>
<comment type="caution">
    <text evidence="1">The sequence shown here is derived from an EMBL/GenBank/DDBJ whole genome shotgun (WGS) entry which is preliminary data.</text>
</comment>
<dbReference type="InterPro" id="IPR052050">
    <property type="entry name" value="SecEffector_AnkRepeat"/>
</dbReference>
<organism evidence="1 2">
    <name type="scientific">Chaetoceros tenuissimus</name>
    <dbReference type="NCBI Taxonomy" id="426638"/>
    <lineage>
        <taxon>Eukaryota</taxon>
        <taxon>Sar</taxon>
        <taxon>Stramenopiles</taxon>
        <taxon>Ochrophyta</taxon>
        <taxon>Bacillariophyta</taxon>
        <taxon>Coscinodiscophyceae</taxon>
        <taxon>Chaetocerotophycidae</taxon>
        <taxon>Chaetocerotales</taxon>
        <taxon>Chaetocerotaceae</taxon>
        <taxon>Chaetoceros</taxon>
    </lineage>
</organism>
<dbReference type="EMBL" id="BLLK01000049">
    <property type="protein sequence ID" value="GFH55529.1"/>
    <property type="molecule type" value="Genomic_DNA"/>
</dbReference>
<gene>
    <name evidence="1" type="ORF">CTEN210_12005</name>
</gene>
<evidence type="ECO:0000313" key="1">
    <source>
        <dbReference type="EMBL" id="GFH55529.1"/>
    </source>
</evidence>
<evidence type="ECO:0000313" key="2">
    <source>
        <dbReference type="Proteomes" id="UP001054902"/>
    </source>
</evidence>